<reference evidence="2 3" key="1">
    <citation type="journal article" date="2011" name="Int. J. Syst. Evol. Microbiol.">
        <title>Description of Undibacterium oligocarboniphilum sp. nov., isolated from purified water, and Undibacterium pigrum strain CCUG 49012 as the type strain of Undibacterium parvum sp. nov., and emended descriptions of the genus Undibacterium and the species Undibacterium pigrum.</title>
        <authorList>
            <person name="Eder W."/>
            <person name="Wanner G."/>
            <person name="Ludwig W."/>
            <person name="Busse H.J."/>
            <person name="Ziemke-Kageler F."/>
            <person name="Lang E."/>
        </authorList>
    </citation>
    <scope>NUCLEOTIDE SEQUENCE [LARGE SCALE GENOMIC DNA]</scope>
    <source>
        <strain evidence="2 3">DSM 23061</strain>
    </source>
</reference>
<feature type="transmembrane region" description="Helical" evidence="1">
    <location>
        <begin position="107"/>
        <end position="129"/>
    </location>
</feature>
<proteinExistence type="predicted"/>
<name>A0A3Q9BQW2_9BURK</name>
<keyword evidence="1" id="KW-0472">Membrane</keyword>
<keyword evidence="1" id="KW-0812">Transmembrane</keyword>
<protein>
    <submittedName>
        <fullName evidence="2">DUF1700 domain-containing protein</fullName>
    </submittedName>
</protein>
<organism evidence="2 3">
    <name type="scientific">Undibacterium parvum</name>
    <dbReference type="NCBI Taxonomy" id="401471"/>
    <lineage>
        <taxon>Bacteria</taxon>
        <taxon>Pseudomonadati</taxon>
        <taxon>Pseudomonadota</taxon>
        <taxon>Betaproteobacteria</taxon>
        <taxon>Burkholderiales</taxon>
        <taxon>Oxalobacteraceae</taxon>
        <taxon>Undibacterium</taxon>
    </lineage>
</organism>
<sequence>MTKTEYMNTLKQELNGLPAAVIEDTLWSYEAKFVDAMVAGRDEHEIAASLPPAHLVAAQKRAALRYQGLKENIHPTNLAGLLVALMGVLLFNFLMLIPAILYSVILFSAYLSAFAMYVAGIVITAASLAGTPQINFELATPRNIAQFEELAELDIHRRNSVKVDISSAGIIVDELNLEPDAANFTEDTSKNEQENQENSVLHVSVGNHLNQAQLLHGIAWLLAGISLWMLCLLMTRISLIGFKNYLRWNLSLLQLPKTA</sequence>
<dbReference type="EMBL" id="CP034464">
    <property type="protein sequence ID" value="AZP12477.1"/>
    <property type="molecule type" value="Genomic_DNA"/>
</dbReference>
<dbReference type="OrthoDB" id="9804829at2"/>
<accession>A0A3Q9BQW2</accession>
<keyword evidence="1" id="KW-1133">Transmembrane helix</keyword>
<dbReference type="RefSeq" id="WP_126127858.1">
    <property type="nucleotide sequence ID" value="NZ_CP034464.1"/>
</dbReference>
<gene>
    <name evidence="2" type="ORF">EJN92_10950</name>
</gene>
<evidence type="ECO:0000313" key="2">
    <source>
        <dbReference type="EMBL" id="AZP12477.1"/>
    </source>
</evidence>
<dbReference type="AlphaFoldDB" id="A0A3Q9BQW2"/>
<evidence type="ECO:0000313" key="3">
    <source>
        <dbReference type="Proteomes" id="UP000275663"/>
    </source>
</evidence>
<keyword evidence="3" id="KW-1185">Reference proteome</keyword>
<dbReference type="Proteomes" id="UP000275663">
    <property type="component" value="Chromosome"/>
</dbReference>
<feature type="transmembrane region" description="Helical" evidence="1">
    <location>
        <begin position="218"/>
        <end position="242"/>
    </location>
</feature>
<feature type="transmembrane region" description="Helical" evidence="1">
    <location>
        <begin position="78"/>
        <end position="101"/>
    </location>
</feature>
<evidence type="ECO:0000256" key="1">
    <source>
        <dbReference type="SAM" id="Phobius"/>
    </source>
</evidence>
<dbReference type="KEGG" id="upv:EJN92_10950"/>